<accession>A0ABQ4YFC0</accession>
<sequence>MVIGVDGKPRNEALKKIDKIPAVEEFWCLLIDHQKSTCVSLIVVDLQECTGLYDKEIAVKFTSMRELQIHGLVVYGKDLETLATSRGKDLRVLKINKYCRGKWEEGLVYVAKYCNQLRTLSLEGVGINNEEHGKWLHELAIHNTVLESFHCSSNHSSLHGDIAMHGCQDFQATI</sequence>
<protein>
    <submittedName>
        <fullName evidence="1">Leucine-rich repeat, cysteine-containing subtype protein</fullName>
    </submittedName>
</protein>
<reference evidence="1" key="2">
    <citation type="submission" date="2022-01" db="EMBL/GenBank/DDBJ databases">
        <authorList>
            <person name="Yamashiro T."/>
            <person name="Shiraishi A."/>
            <person name="Satake H."/>
            <person name="Nakayama K."/>
        </authorList>
    </citation>
    <scope>NUCLEOTIDE SEQUENCE</scope>
</reference>
<dbReference type="SUPFAM" id="SSF52047">
    <property type="entry name" value="RNI-like"/>
    <property type="match status" value="1"/>
</dbReference>
<dbReference type="InterPro" id="IPR032675">
    <property type="entry name" value="LRR_dom_sf"/>
</dbReference>
<comment type="caution">
    <text evidence="1">The sequence shown here is derived from an EMBL/GenBank/DDBJ whole genome shotgun (WGS) entry which is preliminary data.</text>
</comment>
<organism evidence="1 2">
    <name type="scientific">Tanacetum coccineum</name>
    <dbReference type="NCBI Taxonomy" id="301880"/>
    <lineage>
        <taxon>Eukaryota</taxon>
        <taxon>Viridiplantae</taxon>
        <taxon>Streptophyta</taxon>
        <taxon>Embryophyta</taxon>
        <taxon>Tracheophyta</taxon>
        <taxon>Spermatophyta</taxon>
        <taxon>Magnoliopsida</taxon>
        <taxon>eudicotyledons</taxon>
        <taxon>Gunneridae</taxon>
        <taxon>Pentapetalae</taxon>
        <taxon>asterids</taxon>
        <taxon>campanulids</taxon>
        <taxon>Asterales</taxon>
        <taxon>Asteraceae</taxon>
        <taxon>Asteroideae</taxon>
        <taxon>Anthemideae</taxon>
        <taxon>Anthemidinae</taxon>
        <taxon>Tanacetum</taxon>
    </lineage>
</organism>
<evidence type="ECO:0000313" key="2">
    <source>
        <dbReference type="Proteomes" id="UP001151760"/>
    </source>
</evidence>
<gene>
    <name evidence="1" type="ORF">Tco_0725542</name>
</gene>
<dbReference type="EMBL" id="BQNB010010320">
    <property type="protein sequence ID" value="GJS75661.1"/>
    <property type="molecule type" value="Genomic_DNA"/>
</dbReference>
<proteinExistence type="predicted"/>
<keyword evidence="2" id="KW-1185">Reference proteome</keyword>
<evidence type="ECO:0000313" key="1">
    <source>
        <dbReference type="EMBL" id="GJS75661.1"/>
    </source>
</evidence>
<dbReference type="Proteomes" id="UP001151760">
    <property type="component" value="Unassembled WGS sequence"/>
</dbReference>
<name>A0ABQ4YFC0_9ASTR</name>
<dbReference type="Gene3D" id="3.80.10.10">
    <property type="entry name" value="Ribonuclease Inhibitor"/>
    <property type="match status" value="1"/>
</dbReference>
<reference evidence="1" key="1">
    <citation type="journal article" date="2022" name="Int. J. Mol. Sci.">
        <title>Draft Genome of Tanacetum Coccineum: Genomic Comparison of Closely Related Tanacetum-Family Plants.</title>
        <authorList>
            <person name="Yamashiro T."/>
            <person name="Shiraishi A."/>
            <person name="Nakayama K."/>
            <person name="Satake H."/>
        </authorList>
    </citation>
    <scope>NUCLEOTIDE SEQUENCE</scope>
</reference>